<dbReference type="InterPro" id="IPR016040">
    <property type="entry name" value="NAD(P)-bd_dom"/>
</dbReference>
<dbReference type="Pfam" id="PF16363">
    <property type="entry name" value="GDP_Man_Dehyd"/>
    <property type="match status" value="1"/>
</dbReference>
<evidence type="ECO:0008006" key="7">
    <source>
        <dbReference type="Google" id="ProtNLM"/>
    </source>
</evidence>
<dbReference type="Gene3D" id="3.40.50.720">
    <property type="entry name" value="NAD(P)-binding Rossmann-like Domain"/>
    <property type="match status" value="3"/>
</dbReference>
<dbReference type="SUPFAM" id="SSF51735">
    <property type="entry name" value="NAD(P)-binding Rossmann-fold domains"/>
    <property type="match status" value="2"/>
</dbReference>
<protein>
    <recommendedName>
        <fullName evidence="7">NAD-dependent epimerase/dehydratase domain-containing protein</fullName>
    </recommendedName>
</protein>
<dbReference type="CDD" id="cd08958">
    <property type="entry name" value="FR_SDR_e"/>
    <property type="match status" value="1"/>
</dbReference>
<dbReference type="Proteomes" id="UP000008021">
    <property type="component" value="Chromosome 6"/>
</dbReference>
<dbReference type="GO" id="GO:0050832">
    <property type="term" value="P:defense response to fungus"/>
    <property type="evidence" value="ECO:0007669"/>
    <property type="project" value="UniProtKB-ARBA"/>
</dbReference>
<evidence type="ECO:0000256" key="2">
    <source>
        <dbReference type="ARBA" id="ARBA00023002"/>
    </source>
</evidence>
<dbReference type="InterPro" id="IPR001509">
    <property type="entry name" value="Epimerase_deHydtase"/>
</dbReference>
<dbReference type="GO" id="GO:0009407">
    <property type="term" value="P:toxin catabolic process"/>
    <property type="evidence" value="ECO:0007669"/>
    <property type="project" value="UniProtKB-ARBA"/>
</dbReference>
<proteinExistence type="inferred from homology"/>
<evidence type="ECO:0000256" key="1">
    <source>
        <dbReference type="ARBA" id="ARBA00007637"/>
    </source>
</evidence>
<dbReference type="HOGENOM" id="CLU_007383_9_8_1"/>
<dbReference type="FunFam" id="3.40.50.720:FF:000409">
    <property type="entry name" value="NADPH HC toxin reductase"/>
    <property type="match status" value="1"/>
</dbReference>
<dbReference type="InterPro" id="IPR036291">
    <property type="entry name" value="NAD(P)-bd_dom_sf"/>
</dbReference>
<evidence type="ECO:0000313" key="6">
    <source>
        <dbReference type="Proteomes" id="UP000008021"/>
    </source>
</evidence>
<reference evidence="5" key="2">
    <citation type="submission" date="2018-05" db="EMBL/GenBank/DDBJ databases">
        <title>OmerRS3 (Oryza meridionalis Reference Sequence Version 3).</title>
        <authorList>
            <person name="Zhang J."/>
            <person name="Kudrna D."/>
            <person name="Lee S."/>
            <person name="Talag J."/>
            <person name="Welchert J."/>
            <person name="Wing R.A."/>
        </authorList>
    </citation>
    <scope>NUCLEOTIDE SEQUENCE [LARGE SCALE GENOMIC DNA]</scope>
    <source>
        <strain evidence="5">cv. OR44</strain>
    </source>
</reference>
<evidence type="ECO:0000313" key="5">
    <source>
        <dbReference type="EnsemblPlants" id="OMERI06G22950.1"/>
    </source>
</evidence>
<dbReference type="STRING" id="40149.A0A0E0E4H9"/>
<dbReference type="eggNOG" id="KOG1502">
    <property type="taxonomic scope" value="Eukaryota"/>
</dbReference>
<organism evidence="5">
    <name type="scientific">Oryza meridionalis</name>
    <dbReference type="NCBI Taxonomy" id="40149"/>
    <lineage>
        <taxon>Eukaryota</taxon>
        <taxon>Viridiplantae</taxon>
        <taxon>Streptophyta</taxon>
        <taxon>Embryophyta</taxon>
        <taxon>Tracheophyta</taxon>
        <taxon>Spermatophyta</taxon>
        <taxon>Magnoliopsida</taxon>
        <taxon>Liliopsida</taxon>
        <taxon>Poales</taxon>
        <taxon>Poaceae</taxon>
        <taxon>BOP clade</taxon>
        <taxon>Oryzoideae</taxon>
        <taxon>Oryzeae</taxon>
        <taxon>Oryzinae</taxon>
        <taxon>Oryza</taxon>
    </lineage>
</organism>
<dbReference type="AlphaFoldDB" id="A0A0E0E4H9"/>
<name>A0A0E0E4H9_9ORYZ</name>
<evidence type="ECO:0000259" key="4">
    <source>
        <dbReference type="Pfam" id="PF16363"/>
    </source>
</evidence>
<evidence type="ECO:0000259" key="3">
    <source>
        <dbReference type="Pfam" id="PF01370"/>
    </source>
</evidence>
<dbReference type="Gramene" id="OMERI06G22950.1">
    <property type="protein sequence ID" value="OMERI06G22950.1"/>
    <property type="gene ID" value="OMERI06G22950"/>
</dbReference>
<keyword evidence="6" id="KW-1185">Reference proteome</keyword>
<feature type="domain" description="NAD(P)-binding" evidence="4">
    <location>
        <begin position="52"/>
        <end position="124"/>
    </location>
</feature>
<sequence length="787" mass="85297">MVPKSQSKYQIQPSVYSSAHSERRLPALVLVVAGTTMAEESGRSGGGVRVCVTGGAGFIGSWLVKKLLDAGYTVHATLRSIGDEAKVGLLRRLVPGDAPPERLRLFEADLYDAATFAPAIAGCQFVFLVATPFLHDATSTKYYMVTWFALIDGVVCHQNYIPLHMVELGELASHRMQYKNTAEAALDAARVILRQCEGSSTVKRVIYTSSMAATSPLKEDSAGFKDSIDESCWTPLAVDYPYRSARFDEYILSKLLSEKELLRYNHAGERRRPAVEVVTVPCSVVAGGTLQGQSTTSLDCVVSPVSRDEGSFRALRLLQRLMGSVPMVHVDDVCDALVFCMEQPSLTGRFLCSAAYPTLDDIVEHFAGKYPHLDLLKETETLPSVQAHTGKLGELGFKYKYGMEEILDESVECAVRLGCLDASKLKGRSGGGSVAGDGVRVCVTGGAGFIASWLVKKLLERGCTVHATLRSIGDEEKAGLLRRLVPGAAERLRLFEADLFDAATFAPAIAGCQFVFLIATPYGLEASNSKYKNTADAAVDAVREILRQCAESKTVKRVIHTASISTASPLIDVPGAGVGAAGYRAFIDESCWTPLDVDYPLRSAHFDKYVLSKMMSEKELLGYNDGEGRAFEVVTLPCGLVAGGTVLGRAPETLENAVSPVSRNEPSFAFLRLLQRLVGSVPMVHVDDVCDALVFCMDRPSLAGRFLCSAAYPTIHDIVEHFAAKYPHLDVLKEPEREVARVQPAADKLGELGFRYKYGMEEILDGSVDCAARLGCIDAAKLRPQEG</sequence>
<feature type="domain" description="NAD-dependent epimerase/dehydratase" evidence="3">
    <location>
        <begin position="181"/>
        <end position="345"/>
    </location>
</feature>
<feature type="domain" description="NAD-dependent epimerase/dehydratase" evidence="3">
    <location>
        <begin position="441"/>
        <end position="701"/>
    </location>
</feature>
<dbReference type="EnsemblPlants" id="OMERI06G22950.1">
    <property type="protein sequence ID" value="OMERI06G22950.1"/>
    <property type="gene ID" value="OMERI06G22950"/>
</dbReference>
<dbReference type="PANTHER" id="PTHR10366:SF746">
    <property type="entry name" value="OS06G0651100 PROTEIN"/>
    <property type="match status" value="1"/>
</dbReference>
<accession>A0A0E0E4H9</accession>
<reference evidence="5" key="1">
    <citation type="submission" date="2015-04" db="UniProtKB">
        <authorList>
            <consortium name="EnsemblPlants"/>
        </authorList>
    </citation>
    <scope>IDENTIFICATION</scope>
</reference>
<comment type="similarity">
    <text evidence="1">Belongs to the NAD(P)-dependent epimerase/dehydratase family.</text>
</comment>
<keyword evidence="2" id="KW-0560">Oxidoreductase</keyword>
<dbReference type="PANTHER" id="PTHR10366">
    <property type="entry name" value="NAD DEPENDENT EPIMERASE/DEHYDRATASE"/>
    <property type="match status" value="1"/>
</dbReference>
<dbReference type="GO" id="GO:0016616">
    <property type="term" value="F:oxidoreductase activity, acting on the CH-OH group of donors, NAD or NADP as acceptor"/>
    <property type="evidence" value="ECO:0007669"/>
    <property type="project" value="TreeGrafter"/>
</dbReference>
<dbReference type="InterPro" id="IPR050425">
    <property type="entry name" value="NAD(P)_dehydrat-like"/>
</dbReference>
<dbReference type="Pfam" id="PF01370">
    <property type="entry name" value="Epimerase"/>
    <property type="match status" value="2"/>
</dbReference>